<accession>A0A811UHX3</accession>
<dbReference type="Proteomes" id="UP000606786">
    <property type="component" value="Unassembled WGS sequence"/>
</dbReference>
<keyword evidence="2" id="KW-1185">Reference proteome</keyword>
<comment type="caution">
    <text evidence="1">The sequence shown here is derived from an EMBL/GenBank/DDBJ whole genome shotgun (WGS) entry which is preliminary data.</text>
</comment>
<dbReference type="EMBL" id="CAJHJT010000012">
    <property type="protein sequence ID" value="CAD6997928.1"/>
    <property type="molecule type" value="Genomic_DNA"/>
</dbReference>
<reference evidence="1" key="1">
    <citation type="submission" date="2020-11" db="EMBL/GenBank/DDBJ databases">
        <authorList>
            <person name="Whitehead M."/>
        </authorList>
    </citation>
    <scope>NUCLEOTIDE SEQUENCE</scope>
    <source>
        <strain evidence="1">EGII</strain>
    </source>
</reference>
<dbReference type="AlphaFoldDB" id="A0A811UHX3"/>
<evidence type="ECO:0000313" key="1">
    <source>
        <dbReference type="EMBL" id="CAD6997928.1"/>
    </source>
</evidence>
<sequence>MQIHIPPLVKSALSRPIIVPRNGGGASEEHPNDTIFYKTSELLAYNDIIGHVNRCVIFANGSRSGRGQGEEYSVYEQDVVKEVGLVVNGVNANLVLPWVH</sequence>
<proteinExistence type="predicted"/>
<protein>
    <submittedName>
        <fullName evidence="1">(Mediterranean fruit fly) hypothetical protein</fullName>
    </submittedName>
</protein>
<organism evidence="1 2">
    <name type="scientific">Ceratitis capitata</name>
    <name type="common">Mediterranean fruit fly</name>
    <name type="synonym">Tephritis capitata</name>
    <dbReference type="NCBI Taxonomy" id="7213"/>
    <lineage>
        <taxon>Eukaryota</taxon>
        <taxon>Metazoa</taxon>
        <taxon>Ecdysozoa</taxon>
        <taxon>Arthropoda</taxon>
        <taxon>Hexapoda</taxon>
        <taxon>Insecta</taxon>
        <taxon>Pterygota</taxon>
        <taxon>Neoptera</taxon>
        <taxon>Endopterygota</taxon>
        <taxon>Diptera</taxon>
        <taxon>Brachycera</taxon>
        <taxon>Muscomorpha</taxon>
        <taxon>Tephritoidea</taxon>
        <taxon>Tephritidae</taxon>
        <taxon>Ceratitis</taxon>
        <taxon>Ceratitis</taxon>
    </lineage>
</organism>
<gene>
    <name evidence="1" type="ORF">CCAP1982_LOCUS6546</name>
</gene>
<name>A0A811UHX3_CERCA</name>
<evidence type="ECO:0000313" key="2">
    <source>
        <dbReference type="Proteomes" id="UP000606786"/>
    </source>
</evidence>